<dbReference type="EMBL" id="MJEQ01003944">
    <property type="protein sequence ID" value="OIT22021.1"/>
    <property type="molecule type" value="Genomic_DNA"/>
</dbReference>
<proteinExistence type="predicted"/>
<sequence>MILEFFKDLCLKSGDFLKNIFPNKDQENEAQIIDFERSPNKDQENRGIDESQLRLERFKVKTPEVKSTGVGQSGPNTSSSK</sequence>
<reference evidence="2" key="1">
    <citation type="submission" date="2016-11" db="EMBL/GenBank/DDBJ databases">
        <title>The genome of Nicotiana attenuata.</title>
        <authorList>
            <person name="Xu S."/>
            <person name="Brockmoeller T."/>
            <person name="Gaquerel E."/>
            <person name="Navarro A."/>
            <person name="Kuhl H."/>
            <person name="Gase K."/>
            <person name="Ling Z."/>
            <person name="Zhou W."/>
            <person name="Kreitzer C."/>
            <person name="Stanke M."/>
            <person name="Tang H."/>
            <person name="Lyons E."/>
            <person name="Pandey P."/>
            <person name="Pandey S.P."/>
            <person name="Timmermann B."/>
            <person name="Baldwin I.T."/>
        </authorList>
    </citation>
    <scope>NUCLEOTIDE SEQUENCE [LARGE SCALE GENOMIC DNA]</scope>
    <source>
        <strain evidence="2">UT</strain>
    </source>
</reference>
<evidence type="ECO:0000313" key="2">
    <source>
        <dbReference type="EMBL" id="OIT22021.1"/>
    </source>
</evidence>
<comment type="caution">
    <text evidence="2">The sequence shown here is derived from an EMBL/GenBank/DDBJ whole genome shotgun (WGS) entry which is preliminary data.</text>
</comment>
<protein>
    <submittedName>
        <fullName evidence="2">Uncharacterized protein</fullName>
    </submittedName>
</protein>
<dbReference type="PANTHER" id="PTHR37725">
    <property type="match status" value="1"/>
</dbReference>
<dbReference type="AlphaFoldDB" id="A0A1J6JWA0"/>
<feature type="region of interest" description="Disordered" evidence="1">
    <location>
        <begin position="34"/>
        <end position="53"/>
    </location>
</feature>
<keyword evidence="3" id="KW-1185">Reference proteome</keyword>
<feature type="region of interest" description="Disordered" evidence="1">
    <location>
        <begin position="58"/>
        <end position="81"/>
    </location>
</feature>
<evidence type="ECO:0000256" key="1">
    <source>
        <dbReference type="SAM" id="MobiDB-lite"/>
    </source>
</evidence>
<accession>A0A1J6JWA0</accession>
<gene>
    <name evidence="2" type="ORF">A4A49_35648</name>
</gene>
<organism evidence="2 3">
    <name type="scientific">Nicotiana attenuata</name>
    <name type="common">Coyote tobacco</name>
    <dbReference type="NCBI Taxonomy" id="49451"/>
    <lineage>
        <taxon>Eukaryota</taxon>
        <taxon>Viridiplantae</taxon>
        <taxon>Streptophyta</taxon>
        <taxon>Embryophyta</taxon>
        <taxon>Tracheophyta</taxon>
        <taxon>Spermatophyta</taxon>
        <taxon>Magnoliopsida</taxon>
        <taxon>eudicotyledons</taxon>
        <taxon>Gunneridae</taxon>
        <taxon>Pentapetalae</taxon>
        <taxon>asterids</taxon>
        <taxon>lamiids</taxon>
        <taxon>Solanales</taxon>
        <taxon>Solanaceae</taxon>
        <taxon>Nicotianoideae</taxon>
        <taxon>Nicotianeae</taxon>
        <taxon>Nicotiana</taxon>
    </lineage>
</organism>
<feature type="compositionally biased region" description="Polar residues" evidence="1">
    <location>
        <begin position="69"/>
        <end position="81"/>
    </location>
</feature>
<dbReference type="PANTHER" id="PTHR37725:SF1">
    <property type="match status" value="1"/>
</dbReference>
<dbReference type="Gramene" id="OIT22021">
    <property type="protein sequence ID" value="OIT22021"/>
    <property type="gene ID" value="A4A49_35648"/>
</dbReference>
<name>A0A1J6JWA0_NICAT</name>
<dbReference type="SMR" id="A0A1J6JWA0"/>
<evidence type="ECO:0000313" key="3">
    <source>
        <dbReference type="Proteomes" id="UP000187609"/>
    </source>
</evidence>
<dbReference type="Proteomes" id="UP000187609">
    <property type="component" value="Unassembled WGS sequence"/>
</dbReference>
<dbReference type="OMA" id="KIFYHNK"/>